<dbReference type="InterPro" id="IPR011990">
    <property type="entry name" value="TPR-like_helical_dom_sf"/>
</dbReference>
<feature type="repeat" description="TPR" evidence="1">
    <location>
        <begin position="89"/>
        <end position="122"/>
    </location>
</feature>
<dbReference type="Pfam" id="PF13432">
    <property type="entry name" value="TPR_16"/>
    <property type="match status" value="3"/>
</dbReference>
<dbReference type="SMART" id="SM00028">
    <property type="entry name" value="TPR"/>
    <property type="match status" value="5"/>
</dbReference>
<proteinExistence type="predicted"/>
<protein>
    <submittedName>
        <fullName evidence="3">Tetratricopeptide repeat protein</fullName>
    </submittedName>
</protein>
<reference evidence="3 4" key="1">
    <citation type="submission" date="2023-03" db="EMBL/GenBank/DDBJ databases">
        <title>Paludisphaera mucosa sp. nov. a novel planctomycete from northern fen.</title>
        <authorList>
            <person name="Ivanova A."/>
        </authorList>
    </citation>
    <scope>NUCLEOTIDE SEQUENCE [LARGE SCALE GENOMIC DNA]</scope>
    <source>
        <strain evidence="3 4">Pla2</strain>
    </source>
</reference>
<dbReference type="Gene3D" id="1.25.40.10">
    <property type="entry name" value="Tetratricopeptide repeat domain"/>
    <property type="match status" value="1"/>
</dbReference>
<feature type="region of interest" description="Disordered" evidence="2">
    <location>
        <begin position="246"/>
        <end position="271"/>
    </location>
</feature>
<evidence type="ECO:0000256" key="2">
    <source>
        <dbReference type="SAM" id="MobiDB-lite"/>
    </source>
</evidence>
<dbReference type="PANTHER" id="PTHR44998:SF1">
    <property type="entry name" value="UDP-N-ACETYLGLUCOSAMINE--PEPTIDE N-ACETYLGLUCOSAMINYLTRANSFERASE 110 KDA SUBUNIT"/>
    <property type="match status" value="1"/>
</dbReference>
<accession>A0ABT6FBC7</accession>
<keyword evidence="1" id="KW-0802">TPR repeat</keyword>
<organism evidence="3 4">
    <name type="scientific">Paludisphaera mucosa</name>
    <dbReference type="NCBI Taxonomy" id="3030827"/>
    <lineage>
        <taxon>Bacteria</taxon>
        <taxon>Pseudomonadati</taxon>
        <taxon>Planctomycetota</taxon>
        <taxon>Planctomycetia</taxon>
        <taxon>Isosphaerales</taxon>
        <taxon>Isosphaeraceae</taxon>
        <taxon>Paludisphaera</taxon>
    </lineage>
</organism>
<dbReference type="InterPro" id="IPR019734">
    <property type="entry name" value="TPR_rpt"/>
</dbReference>
<dbReference type="RefSeq" id="WP_277861097.1">
    <property type="nucleotide sequence ID" value="NZ_JARRAG010000002.1"/>
</dbReference>
<dbReference type="PROSITE" id="PS50005">
    <property type="entry name" value="TPR"/>
    <property type="match status" value="2"/>
</dbReference>
<evidence type="ECO:0000256" key="1">
    <source>
        <dbReference type="PROSITE-ProRule" id="PRU00339"/>
    </source>
</evidence>
<sequence>MRLGRPNGRILGGCLVLTAVACAGCRGGPGRRGEHASASLLDSGRAAKVSHRQAADVEIAMARSLEQSGDLAGAEAAYRDALAKDPRRGDAEARLAVLADERGDLKGSAEHFERAARLAPDDPEILCDRGYSYYLQRRWADAEGCLRKALQKDPRHARAHNNLGLTLARQGDRDGALAEFAKAGCDRADARSNLALVLAMEGRVEDARTLYAEAAAAKPGSVAAREGLRAADAALAARGFGGGARESLAGAIPPPSRFDPAVARASATRGD</sequence>
<dbReference type="SUPFAM" id="SSF48452">
    <property type="entry name" value="TPR-like"/>
    <property type="match status" value="1"/>
</dbReference>
<dbReference type="PROSITE" id="PS51257">
    <property type="entry name" value="PROKAR_LIPOPROTEIN"/>
    <property type="match status" value="1"/>
</dbReference>
<feature type="repeat" description="TPR" evidence="1">
    <location>
        <begin position="123"/>
        <end position="156"/>
    </location>
</feature>
<comment type="caution">
    <text evidence="3">The sequence shown here is derived from an EMBL/GenBank/DDBJ whole genome shotgun (WGS) entry which is preliminary data.</text>
</comment>
<dbReference type="PANTHER" id="PTHR44998">
    <property type="match status" value="1"/>
</dbReference>
<gene>
    <name evidence="3" type="ORF">PZE19_13225</name>
</gene>
<evidence type="ECO:0000313" key="3">
    <source>
        <dbReference type="EMBL" id="MDG3004744.1"/>
    </source>
</evidence>
<dbReference type="EMBL" id="JARRAG010000002">
    <property type="protein sequence ID" value="MDG3004744.1"/>
    <property type="molecule type" value="Genomic_DNA"/>
</dbReference>
<name>A0ABT6FBC7_9BACT</name>
<evidence type="ECO:0000313" key="4">
    <source>
        <dbReference type="Proteomes" id="UP001216907"/>
    </source>
</evidence>
<keyword evidence="4" id="KW-1185">Reference proteome</keyword>
<dbReference type="Proteomes" id="UP001216907">
    <property type="component" value="Unassembled WGS sequence"/>
</dbReference>